<accession>A0A0N7YKP2</accession>
<feature type="region of interest" description="Disordered" evidence="1">
    <location>
        <begin position="21"/>
        <end position="49"/>
    </location>
</feature>
<reference evidence="3" key="1">
    <citation type="submission" date="2014-09" db="EMBL/GenBank/DDBJ databases">
        <title>Whole genome shotgun sequence of Streptomyces sp. NBRC 110027.</title>
        <authorList>
            <person name="Komaki H."/>
            <person name="Ichikawa N."/>
            <person name="Katano-Makiyama Y."/>
            <person name="Hosoyama A."/>
            <person name="Hashimoto M."/>
            <person name="Uohara A."/>
            <person name="Kitahashi Y."/>
            <person name="Ohji S."/>
            <person name="Kimura A."/>
            <person name="Yamazoe A."/>
            <person name="Igarashi Y."/>
            <person name="Fujita N."/>
        </authorList>
    </citation>
    <scope>NUCLEOTIDE SEQUENCE [LARGE SCALE GENOMIC DNA]</scope>
    <source>
        <strain evidence="3">NBRC 110027</strain>
    </source>
</reference>
<comment type="caution">
    <text evidence="2">The sequence shown here is derived from an EMBL/GenBank/DDBJ whole genome shotgun (WGS) entry which is preliminary data.</text>
</comment>
<organism evidence="2 3">
    <name type="scientific">Streptomyces lydicamycinicus</name>
    <dbReference type="NCBI Taxonomy" id="1546107"/>
    <lineage>
        <taxon>Bacteria</taxon>
        <taxon>Bacillati</taxon>
        <taxon>Actinomycetota</taxon>
        <taxon>Actinomycetes</taxon>
        <taxon>Kitasatosporales</taxon>
        <taxon>Streptomycetaceae</taxon>
        <taxon>Streptomyces</taxon>
    </lineage>
</organism>
<gene>
    <name evidence="2" type="ORF">TPA0598_01_09340</name>
</gene>
<evidence type="ECO:0000256" key="1">
    <source>
        <dbReference type="SAM" id="MobiDB-lite"/>
    </source>
</evidence>
<dbReference type="AlphaFoldDB" id="A0A0N7YKP2"/>
<name>A0A0N7YKP2_9ACTN</name>
<dbReference type="EMBL" id="BBNO01000001">
    <property type="protein sequence ID" value="GAO06563.1"/>
    <property type="molecule type" value="Genomic_DNA"/>
</dbReference>
<evidence type="ECO:0000313" key="2">
    <source>
        <dbReference type="EMBL" id="GAO06563.1"/>
    </source>
</evidence>
<reference evidence="2 3" key="2">
    <citation type="journal article" date="2015" name="Stand. Genomic Sci.">
        <title>Draft genome sequence of marine-derived Streptomyces sp. TP-A0598, a producer of anti-MRSA antibiotic lydicamycins.</title>
        <authorList>
            <person name="Komaki H."/>
            <person name="Ichikawa N."/>
            <person name="Hosoyama A."/>
            <person name="Fujita N."/>
            <person name="Igarashi Y."/>
        </authorList>
    </citation>
    <scope>NUCLEOTIDE SEQUENCE [LARGE SCALE GENOMIC DNA]</scope>
    <source>
        <strain evidence="2 3">NBRC 110027</strain>
    </source>
</reference>
<feature type="compositionally biased region" description="Basic and acidic residues" evidence="1">
    <location>
        <begin position="21"/>
        <end position="33"/>
    </location>
</feature>
<sequence length="65" mass="7723">MFHSELELRVRYEELRRRADRQRLEREATEARRAGRRGAARSGADEPEGWVSTWGRRARIRRATA</sequence>
<protein>
    <submittedName>
        <fullName evidence="2">Uncharacterized protein</fullName>
    </submittedName>
</protein>
<dbReference type="Proteomes" id="UP000048965">
    <property type="component" value="Unassembled WGS sequence"/>
</dbReference>
<evidence type="ECO:0000313" key="3">
    <source>
        <dbReference type="Proteomes" id="UP000048965"/>
    </source>
</evidence>
<keyword evidence="3" id="KW-1185">Reference proteome</keyword>
<proteinExistence type="predicted"/>